<dbReference type="InterPro" id="IPR006477">
    <property type="entry name" value="Yir_bir_cir"/>
</dbReference>
<proteinExistence type="predicted"/>
<dbReference type="KEGG" id="pyo:PY17X_0841800"/>
<dbReference type="VEuPathDB" id="PlasmoDB:PY17X_0841800"/>
<dbReference type="Pfam" id="PF06022">
    <property type="entry name" value="Cir_Bir_Yir"/>
    <property type="match status" value="1"/>
</dbReference>
<evidence type="ECO:0000313" key="4">
    <source>
        <dbReference type="Proteomes" id="UP000072874"/>
    </source>
</evidence>
<gene>
    <name evidence="3" type="ORF">PY17X_0841800</name>
    <name evidence="2" type="ORF">PYYM_0841500</name>
</gene>
<evidence type="ECO:0000313" key="3">
    <source>
        <dbReference type="EMBL" id="VTZ77834.1"/>
    </source>
</evidence>
<accession>A0A077Y4A9</accession>
<dbReference type="AlphaFoldDB" id="A0A077Y4A9"/>
<reference evidence="2" key="2">
    <citation type="submission" date="2014-05" db="EMBL/GenBank/DDBJ databases">
        <authorList>
            <person name="Aslett A.Martin."/>
            <person name="De Silva Nishadi"/>
        </authorList>
    </citation>
    <scope>NUCLEOTIDE SEQUENCE</scope>
    <source>
        <strain evidence="2">YM</strain>
    </source>
</reference>
<keyword evidence="1" id="KW-0472">Membrane</keyword>
<protein>
    <submittedName>
        <fullName evidence="2">YIR protein</fullName>
    </submittedName>
</protein>
<sequence>MNDYTCRKFLLVRLNFPDMLTNGNYKLTNNELKTHCTNKCDKDIDKINAVCLWLFNVFFESASVLSNHNNINIVQYIMIWLSYMLSLKSHDKINNLNDYYETHIKNNNDYNKHISGVGSYSNYKNLIDIYDYFLSMDMKIISKFYDAFTTLCGMYTNFDKNSPDCRNYLKNAKEFVKKYDELNEDYNNTKGSSYNKILSTLSNDYNNFKKDYDSVGCNNFPSLPTYSRRSVIKNALISISFTFVAVSIFLGIAYKYSLFGFRKRSQKQHLREKLKKIKKKLNH</sequence>
<dbReference type="VEuPathDB" id="PlasmoDB:PY06939"/>
<evidence type="ECO:0000313" key="2">
    <source>
        <dbReference type="EMBL" id="CDU17777.1"/>
    </source>
</evidence>
<dbReference type="Proteomes" id="UP000072904">
    <property type="component" value="Chromosome 8"/>
</dbReference>
<dbReference type="GeneID" id="3854147"/>
<name>A0A077Y4A9_PLAYE</name>
<dbReference type="VEuPathDB" id="PlasmoDB:PYYM_0841500"/>
<dbReference type="EMBL" id="LK934636">
    <property type="protein sequence ID" value="CDU17777.1"/>
    <property type="molecule type" value="Genomic_DNA"/>
</dbReference>
<keyword evidence="1" id="KW-1133">Transmembrane helix</keyword>
<dbReference type="VEuPathDB" id="PlasmoDB:Py17XNL_000801970"/>
<reference evidence="3" key="4">
    <citation type="submission" date="2019-05" db="EMBL/GenBank/DDBJ databases">
        <authorList>
            <consortium name="Pathogen Informatics"/>
        </authorList>
    </citation>
    <scope>NUCLEOTIDE SEQUENCE</scope>
    <source>
        <strain evidence="3">17X</strain>
    </source>
</reference>
<reference evidence="3" key="3">
    <citation type="submission" date="2014-05" db="EMBL/GenBank/DDBJ databases">
        <authorList>
            <person name="Aslett M.A."/>
            <person name="De Silva N."/>
        </authorList>
    </citation>
    <scope>NUCLEOTIDE SEQUENCE</scope>
    <source>
        <strain evidence="3">17X</strain>
    </source>
</reference>
<evidence type="ECO:0000313" key="5">
    <source>
        <dbReference type="Proteomes" id="UP000072904"/>
    </source>
</evidence>
<feature type="transmembrane region" description="Helical" evidence="1">
    <location>
        <begin position="235"/>
        <end position="254"/>
    </location>
</feature>
<dbReference type="RefSeq" id="XP_022812081.1">
    <property type="nucleotide sequence ID" value="XM_022955859.1"/>
</dbReference>
<dbReference type="NCBIfam" id="TIGR01590">
    <property type="entry name" value="yir-bir-cir_Pla"/>
    <property type="match status" value="1"/>
</dbReference>
<reference evidence="4 5" key="1">
    <citation type="journal article" date="2014" name="BMC Biol.">
        <title>A comprehensive evaluation of rodent malaria parasite genomes and gene expression.</title>
        <authorList>
            <person name="Otto T.D."/>
            <person name="Bohme U."/>
            <person name="Jackson A.P."/>
            <person name="Hunt M."/>
            <person name="Franke-Fayard B."/>
            <person name="Hoeijmakers W.A."/>
            <person name="Religa A.A."/>
            <person name="Robertson L."/>
            <person name="Sanders M."/>
            <person name="Ogun S.A."/>
            <person name="Cunningham D."/>
            <person name="Erhart A."/>
            <person name="Billker O."/>
            <person name="Khan S.M."/>
            <person name="Stunnenberg H.G."/>
            <person name="Langhorne J."/>
            <person name="Holder A.A."/>
            <person name="Waters A.P."/>
            <person name="Newbold C.I."/>
            <person name="Pain A."/>
            <person name="Berriman M."/>
            <person name="Janse C.J."/>
        </authorList>
    </citation>
    <scope>NUCLEOTIDE SEQUENCE [LARGE SCALE GENOMIC DNA]</scope>
    <source>
        <strain evidence="3 4">17X</strain>
        <strain evidence="2 5">YM</strain>
    </source>
</reference>
<evidence type="ECO:0000256" key="1">
    <source>
        <dbReference type="SAM" id="Phobius"/>
    </source>
</evidence>
<dbReference type="Proteomes" id="UP000072874">
    <property type="component" value="Chromosome 8"/>
</dbReference>
<organism evidence="2 5">
    <name type="scientific">Plasmodium yoelii</name>
    <dbReference type="NCBI Taxonomy" id="5861"/>
    <lineage>
        <taxon>Eukaryota</taxon>
        <taxon>Sar</taxon>
        <taxon>Alveolata</taxon>
        <taxon>Apicomplexa</taxon>
        <taxon>Aconoidasida</taxon>
        <taxon>Haemosporida</taxon>
        <taxon>Plasmodiidae</taxon>
        <taxon>Plasmodium</taxon>
        <taxon>Plasmodium (Vinckeia)</taxon>
    </lineage>
</organism>
<keyword evidence="1" id="KW-0812">Transmembrane</keyword>
<dbReference type="EMBL" id="LM993662">
    <property type="protein sequence ID" value="VTZ77834.1"/>
    <property type="molecule type" value="Genomic_DNA"/>
</dbReference>